<dbReference type="AlphaFoldDB" id="A0A7S1XI13"/>
<reference evidence="1" key="1">
    <citation type="submission" date="2021-01" db="EMBL/GenBank/DDBJ databases">
        <authorList>
            <person name="Corre E."/>
            <person name="Pelletier E."/>
            <person name="Niang G."/>
            <person name="Scheremetjew M."/>
            <person name="Finn R."/>
            <person name="Kale V."/>
            <person name="Holt S."/>
            <person name="Cochrane G."/>
            <person name="Meng A."/>
            <person name="Brown T."/>
            <person name="Cohen L."/>
        </authorList>
    </citation>
    <scope>NUCLEOTIDE SEQUENCE</scope>
    <source>
        <strain evidence="1">CCMP3124</strain>
    </source>
</reference>
<sequence>MASTLFVAASSASSWGNGARRSQTACRMLSAELPFSHSGVRHASVSVLGATRREHEPLLGVRRVGAREADSTSGQRRLEQLLDEFDDMQLLATQLGVERMEIAPLMVRAACGQLVSLREQSIPAPNDDTLFKALVELKQRDADRAPMMHELRNAHTFPVDLNELTTKEWEVVFAAEHKSGKLSYAGAPGAMPRARVDFQLRADHRSNGAQVIRGTMREVSEIMPGVSAFRRTAVSCIEFAQDRRSFHLYAPHNASVSLSFLRDRLSPDASARRSYTPRSASRSNCHGRWLYCSAGAAVYWDARRAKIIALSSVSPR</sequence>
<dbReference type="EMBL" id="HBGI01001160">
    <property type="protein sequence ID" value="CAD9239016.1"/>
    <property type="molecule type" value="Transcribed_RNA"/>
</dbReference>
<protein>
    <submittedName>
        <fullName evidence="1">Uncharacterized protein</fullName>
    </submittedName>
</protein>
<name>A0A7S1XI13_9RHOD</name>
<organism evidence="1">
    <name type="scientific">Erythrolobus australicus</name>
    <dbReference type="NCBI Taxonomy" id="1077150"/>
    <lineage>
        <taxon>Eukaryota</taxon>
        <taxon>Rhodophyta</taxon>
        <taxon>Bangiophyceae</taxon>
        <taxon>Porphyridiales</taxon>
        <taxon>Porphyridiaceae</taxon>
        <taxon>Erythrolobus</taxon>
    </lineage>
</organism>
<proteinExistence type="predicted"/>
<accession>A0A7S1XI13</accession>
<gene>
    <name evidence="1" type="ORF">EAUS1353_LOCUS746</name>
</gene>
<evidence type="ECO:0000313" key="1">
    <source>
        <dbReference type="EMBL" id="CAD9239016.1"/>
    </source>
</evidence>